<dbReference type="PANTHER" id="PTHR32089:SF119">
    <property type="entry name" value="METHYL-ACCEPTING CHEMOTAXIS PROTEIN CTPL"/>
    <property type="match status" value="1"/>
</dbReference>
<dbReference type="Gene3D" id="1.10.287.950">
    <property type="entry name" value="Methyl-accepting chemotaxis protein"/>
    <property type="match status" value="1"/>
</dbReference>
<keyword evidence="3 8" id="KW-1133">Transmembrane helix</keyword>
<feature type="domain" description="Methyl-accepting transducer" evidence="9">
    <location>
        <begin position="403"/>
        <end position="639"/>
    </location>
</feature>
<dbReference type="Pfam" id="PF00672">
    <property type="entry name" value="HAMP"/>
    <property type="match status" value="1"/>
</dbReference>
<dbReference type="InterPro" id="IPR004089">
    <property type="entry name" value="MCPsignal_dom"/>
</dbReference>
<dbReference type="AlphaFoldDB" id="A0A7W4LQC4"/>
<dbReference type="Proteomes" id="UP000542720">
    <property type="component" value="Unassembled WGS sequence"/>
</dbReference>
<dbReference type="SUPFAM" id="SSF58104">
    <property type="entry name" value="Methyl-accepting chemotaxis protein (MCP) signaling domain"/>
    <property type="match status" value="1"/>
</dbReference>
<dbReference type="PROSITE" id="PS50885">
    <property type="entry name" value="HAMP"/>
    <property type="match status" value="1"/>
</dbReference>
<dbReference type="GO" id="GO:0006935">
    <property type="term" value="P:chemotaxis"/>
    <property type="evidence" value="ECO:0007669"/>
    <property type="project" value="UniProtKB-ARBA"/>
</dbReference>
<comment type="subcellular location">
    <subcellularLocation>
        <location evidence="1">Membrane</location>
        <topology evidence="1">Multi-pass membrane protein</topology>
    </subcellularLocation>
</comment>
<dbReference type="InterPro" id="IPR003660">
    <property type="entry name" value="HAMP_dom"/>
</dbReference>
<organism evidence="11 12">
    <name type="scientific">Aquipseudomonas ullengensis</name>
    <dbReference type="NCBI Taxonomy" id="2759166"/>
    <lineage>
        <taxon>Bacteria</taxon>
        <taxon>Pseudomonadati</taxon>
        <taxon>Pseudomonadota</taxon>
        <taxon>Gammaproteobacteria</taxon>
        <taxon>Pseudomonadales</taxon>
        <taxon>Pseudomonadaceae</taxon>
        <taxon>Aquipseudomonas</taxon>
    </lineage>
</organism>
<feature type="domain" description="HAMP" evidence="10">
    <location>
        <begin position="346"/>
        <end position="398"/>
    </location>
</feature>
<keyword evidence="12" id="KW-1185">Reference proteome</keyword>
<comment type="caution">
    <text evidence="11">The sequence shown here is derived from an EMBL/GenBank/DDBJ whole genome shotgun (WGS) entry which is preliminary data.</text>
</comment>
<dbReference type="SMART" id="SM00304">
    <property type="entry name" value="HAMP"/>
    <property type="match status" value="1"/>
</dbReference>
<evidence type="ECO:0000256" key="2">
    <source>
        <dbReference type="ARBA" id="ARBA00022692"/>
    </source>
</evidence>
<evidence type="ECO:0000259" key="10">
    <source>
        <dbReference type="PROSITE" id="PS50885"/>
    </source>
</evidence>
<dbReference type="GO" id="GO:0016020">
    <property type="term" value="C:membrane"/>
    <property type="evidence" value="ECO:0007669"/>
    <property type="project" value="UniProtKB-SubCell"/>
</dbReference>
<dbReference type="RefSeq" id="WP_183090893.1">
    <property type="nucleotide sequence ID" value="NZ_JACJUD010000008.1"/>
</dbReference>
<dbReference type="GO" id="GO:0007165">
    <property type="term" value="P:signal transduction"/>
    <property type="evidence" value="ECO:0007669"/>
    <property type="project" value="UniProtKB-KW"/>
</dbReference>
<dbReference type="FunFam" id="1.10.287.950:FF:000001">
    <property type="entry name" value="Methyl-accepting chemotaxis sensory transducer"/>
    <property type="match status" value="1"/>
</dbReference>
<dbReference type="Pfam" id="PF00015">
    <property type="entry name" value="MCPsignal"/>
    <property type="match status" value="1"/>
</dbReference>
<dbReference type="PANTHER" id="PTHR32089">
    <property type="entry name" value="METHYL-ACCEPTING CHEMOTAXIS PROTEIN MCPB"/>
    <property type="match status" value="1"/>
</dbReference>
<evidence type="ECO:0000313" key="12">
    <source>
        <dbReference type="Proteomes" id="UP000542720"/>
    </source>
</evidence>
<evidence type="ECO:0000256" key="8">
    <source>
        <dbReference type="SAM" id="Phobius"/>
    </source>
</evidence>
<gene>
    <name evidence="11" type="ORF">H3H51_20270</name>
</gene>
<feature type="transmembrane region" description="Helical" evidence="8">
    <location>
        <begin position="20"/>
        <end position="40"/>
    </location>
</feature>
<sequence>MKVVLSPGIRLMNRLGFAMKFSLISALFFVPLLGTNYYLVRDVHRQWSDAGALLNSLPLVEQALELQYQLDQLKDLTLIRLRVSQVSKNSDIDQRIRAAEARAMELAQRLEWGGVDVDQAGVFRQKRDELREGLQRLAKTDGGAPKMELAGQLAKRCELFLLYLVAQVGLSQDQQPLVRQVAELVSITAPKAMQLLNSARAQGAAALGQGFLSSNDTILLDNLVVELGQVSGEYGLKTEDLLSSAKGYQDLADAVHGSLEGLSGARTLVDEQVLNAAELEMPWTAFFDQMAGFSQTSQRLGETGLKVLGEELEARVTEARQQMTLLLVALVVIFLLILYLYSAFYLSTRNVLGELGKVMHKVAGGDMTASFRGDSRDELADLGTIFNGTVGQIQDLIRRVSGVALQVGRQTELVQSVSAASSRAVADQRGQLEQVATAMNQLSATAHGVASSAVAAADCARSANDETVRGRGMVRQQVENIQALAGEIDKSMLVINQLAADSNAIGQVLDVIKSIAEQTNLLALNAAIEAARAGEQGRGFAVVADEVRTLARRTQQSTTEIEQMIVNLRNRVGATVKAMGDSHHMAGATASQADHVEAALDNILGAIGTIVDQSQQIAAAAEQQTAVAQDIDKNLVEISQVGERTAQGAARAEQASEELHGQVESLQQVIGTFRI</sequence>
<evidence type="ECO:0000256" key="5">
    <source>
        <dbReference type="ARBA" id="ARBA00023224"/>
    </source>
</evidence>
<comment type="similarity">
    <text evidence="6">Belongs to the methyl-accepting chemotaxis (MCP) protein family.</text>
</comment>
<keyword evidence="2 8" id="KW-0812">Transmembrane</keyword>
<dbReference type="CDD" id="cd06225">
    <property type="entry name" value="HAMP"/>
    <property type="match status" value="1"/>
</dbReference>
<keyword evidence="4 8" id="KW-0472">Membrane</keyword>
<evidence type="ECO:0000256" key="4">
    <source>
        <dbReference type="ARBA" id="ARBA00023136"/>
    </source>
</evidence>
<evidence type="ECO:0000313" key="11">
    <source>
        <dbReference type="EMBL" id="MBB2497363.1"/>
    </source>
</evidence>
<name>A0A7W4LQC4_9GAMM</name>
<keyword evidence="5 7" id="KW-0807">Transducer</keyword>
<accession>A0A7W4LQC4</accession>
<proteinExistence type="inferred from homology"/>
<evidence type="ECO:0000256" key="7">
    <source>
        <dbReference type="PROSITE-ProRule" id="PRU00284"/>
    </source>
</evidence>
<reference evidence="11 12" key="1">
    <citation type="submission" date="2020-08" db="EMBL/GenBank/DDBJ databases">
        <authorList>
            <person name="Kim C.M."/>
        </authorList>
    </citation>
    <scope>NUCLEOTIDE SEQUENCE [LARGE SCALE GENOMIC DNA]</scope>
    <source>
        <strain evidence="11 12">UL070</strain>
    </source>
</reference>
<evidence type="ECO:0000256" key="6">
    <source>
        <dbReference type="ARBA" id="ARBA00029447"/>
    </source>
</evidence>
<dbReference type="EMBL" id="JACJUD010000008">
    <property type="protein sequence ID" value="MBB2497363.1"/>
    <property type="molecule type" value="Genomic_DNA"/>
</dbReference>
<dbReference type="PROSITE" id="PS50111">
    <property type="entry name" value="CHEMOTAXIS_TRANSDUC_2"/>
    <property type="match status" value="1"/>
</dbReference>
<evidence type="ECO:0000256" key="1">
    <source>
        <dbReference type="ARBA" id="ARBA00004141"/>
    </source>
</evidence>
<evidence type="ECO:0000259" key="9">
    <source>
        <dbReference type="PROSITE" id="PS50111"/>
    </source>
</evidence>
<protein>
    <submittedName>
        <fullName evidence="11">Methyl-accepting chemotaxis protein</fullName>
    </submittedName>
</protein>
<evidence type="ECO:0000256" key="3">
    <source>
        <dbReference type="ARBA" id="ARBA00022989"/>
    </source>
</evidence>
<feature type="transmembrane region" description="Helical" evidence="8">
    <location>
        <begin position="325"/>
        <end position="346"/>
    </location>
</feature>
<dbReference type="SMART" id="SM00283">
    <property type="entry name" value="MA"/>
    <property type="match status" value="1"/>
</dbReference>